<protein>
    <submittedName>
        <fullName evidence="1">Replication-relaxation family protein</fullName>
    </submittedName>
</protein>
<organism evidence="1 2">
    <name type="scientific">Lysinibacillus irui</name>
    <dbReference type="NCBI Taxonomy" id="2998077"/>
    <lineage>
        <taxon>Bacteria</taxon>
        <taxon>Bacillati</taxon>
        <taxon>Bacillota</taxon>
        <taxon>Bacilli</taxon>
        <taxon>Bacillales</taxon>
        <taxon>Bacillaceae</taxon>
        <taxon>Lysinibacillus</taxon>
    </lineage>
</organism>
<gene>
    <name evidence="1" type="ORF">OU989_23190</name>
</gene>
<sequence>MERHVAHKMTAQDLSIQNFVVGDVEEQARAVPQQKLSPTYATTIPYKSPSLPRDILQYLPPNGNPFSLFGDPYALLYFLPVEYNVIRNSNYWLRGKEEDNNFTDHEIALLTFLANHRVATRSQIQRAVFSSTDSDTKVKEFIRKCLRSGIIVAFKWVSPCESEKLLPHLYGLSPIGAKAASLILPRTHIPRSYQFLPIKYVPGNAPKMTDYFSTVIANEFYCKLRELDRVIEWSSQEKFDLSNGRYFRPHYAIKTIKDEQDFKYLWLEVIRPVKNWYSDCIERFQQIQLAFTSLSDDLRPELVILLVDDVSRIPDIAELAEQYMPDSRIRYTTDERLIQKNDPAIFYTYFEASGVKSSKIKFLTPEWKGMSASEYHASLYNEDVLMDDADYDY</sequence>
<reference evidence="1" key="1">
    <citation type="submission" date="2022-11" db="EMBL/GenBank/DDBJ databases">
        <title>Lysinibacillus irui.</title>
        <authorList>
            <person name="Akintayo S.O."/>
        </authorList>
    </citation>
    <scope>NUCLEOTIDE SEQUENCE</scope>
    <source>
        <strain evidence="1">IRB4-01</strain>
        <plasmid evidence="1">unnamed</plasmid>
    </source>
</reference>
<proteinExistence type="predicted"/>
<dbReference type="AlphaFoldDB" id="A0AAJ5RQI8"/>
<dbReference type="EMBL" id="CP113528">
    <property type="protein sequence ID" value="WDV09195.1"/>
    <property type="molecule type" value="Genomic_DNA"/>
</dbReference>
<dbReference type="RefSeq" id="WP_274797418.1">
    <property type="nucleotide sequence ID" value="NZ_CP113528.1"/>
</dbReference>
<keyword evidence="1" id="KW-0614">Plasmid</keyword>
<dbReference type="Proteomes" id="UP001219585">
    <property type="component" value="Plasmid unnamed"/>
</dbReference>
<evidence type="ECO:0000313" key="2">
    <source>
        <dbReference type="Proteomes" id="UP001219585"/>
    </source>
</evidence>
<evidence type="ECO:0000313" key="1">
    <source>
        <dbReference type="EMBL" id="WDV09195.1"/>
    </source>
</evidence>
<accession>A0AAJ5RQI8</accession>
<dbReference type="KEGG" id="liu:OU989_23190"/>
<geneLocation type="plasmid" evidence="1 2">
    <name>unnamed</name>
</geneLocation>
<name>A0AAJ5RQI8_9BACI</name>